<dbReference type="EMBL" id="MU827908">
    <property type="protein sequence ID" value="KAJ7315090.1"/>
    <property type="molecule type" value="Genomic_DNA"/>
</dbReference>
<dbReference type="Pfam" id="PF01852">
    <property type="entry name" value="START"/>
    <property type="match status" value="1"/>
</dbReference>
<dbReference type="GO" id="GO:0008289">
    <property type="term" value="F:lipid binding"/>
    <property type="evidence" value="ECO:0007669"/>
    <property type="project" value="InterPro"/>
</dbReference>
<keyword evidence="3" id="KW-1185">Reference proteome</keyword>
<sequence length="263" mass="30938">MAAWLFNWDDVWTKLVFSWKIHFTSNMVSLNSQHLYKATSIIFPSEYTEPIQLSMQSKEDFVASLSYDKEIERAKWFKNDLEKGGWKEVHKSPGKIYWSKTFPEEEVPIKVLSLYDMPLSPKMFMDLFESEHLDKRNKWDQVFVDHETVETYPDQGVVRFMRYPSSFPLWDRSFLLYYPHTKEIDWFGKRAFIQIQKNAWHPSKLEGADGLVRVTNGGNFTVIIPDETNPDAACTLFSLSTNNYNGWLPKKNIEWLIGSCCFV</sequence>
<accession>A0A9W9Y8C7</accession>
<evidence type="ECO:0000259" key="1">
    <source>
        <dbReference type="Pfam" id="PF01852"/>
    </source>
</evidence>
<reference evidence="2" key="1">
    <citation type="submission" date="2023-01" db="EMBL/GenBank/DDBJ databases">
        <title>Genome assembly of the deep-sea coral Lophelia pertusa.</title>
        <authorList>
            <person name="Herrera S."/>
            <person name="Cordes E."/>
        </authorList>
    </citation>
    <scope>NUCLEOTIDE SEQUENCE</scope>
    <source>
        <strain evidence="2">USNM1676648</strain>
        <tissue evidence="2">Polyp</tissue>
    </source>
</reference>
<dbReference type="AlphaFoldDB" id="A0A9W9Y8C7"/>
<proteinExistence type="predicted"/>
<dbReference type="InterPro" id="IPR002913">
    <property type="entry name" value="START_lipid-bd_dom"/>
</dbReference>
<organism evidence="2 3">
    <name type="scientific">Desmophyllum pertusum</name>
    <dbReference type="NCBI Taxonomy" id="174260"/>
    <lineage>
        <taxon>Eukaryota</taxon>
        <taxon>Metazoa</taxon>
        <taxon>Cnidaria</taxon>
        <taxon>Anthozoa</taxon>
        <taxon>Hexacorallia</taxon>
        <taxon>Scleractinia</taxon>
        <taxon>Caryophylliina</taxon>
        <taxon>Caryophylliidae</taxon>
        <taxon>Desmophyllum</taxon>
    </lineage>
</organism>
<evidence type="ECO:0000313" key="2">
    <source>
        <dbReference type="EMBL" id="KAJ7315090.1"/>
    </source>
</evidence>
<gene>
    <name evidence="2" type="ORF">OS493_038895</name>
</gene>
<comment type="caution">
    <text evidence="2">The sequence shown here is derived from an EMBL/GenBank/DDBJ whole genome shotgun (WGS) entry which is preliminary data.</text>
</comment>
<dbReference type="Gene3D" id="3.30.530.20">
    <property type="match status" value="1"/>
</dbReference>
<protein>
    <recommendedName>
        <fullName evidence="1">START domain-containing protein</fullName>
    </recommendedName>
</protein>
<evidence type="ECO:0000313" key="3">
    <source>
        <dbReference type="Proteomes" id="UP001163046"/>
    </source>
</evidence>
<dbReference type="Proteomes" id="UP001163046">
    <property type="component" value="Unassembled WGS sequence"/>
</dbReference>
<dbReference type="InterPro" id="IPR023393">
    <property type="entry name" value="START-like_dom_sf"/>
</dbReference>
<feature type="domain" description="START" evidence="1">
    <location>
        <begin position="72"/>
        <end position="260"/>
    </location>
</feature>
<dbReference type="SUPFAM" id="SSF55961">
    <property type="entry name" value="Bet v1-like"/>
    <property type="match status" value="1"/>
</dbReference>
<dbReference type="OrthoDB" id="5947574at2759"/>
<name>A0A9W9Y8C7_9CNID</name>